<dbReference type="CDD" id="cd00041">
    <property type="entry name" value="CUB"/>
    <property type="match status" value="2"/>
</dbReference>
<dbReference type="PROSITE" id="PS01180">
    <property type="entry name" value="CUB"/>
    <property type="match status" value="2"/>
</dbReference>
<dbReference type="InterPro" id="IPR035914">
    <property type="entry name" value="Sperma_CUB_dom_sf"/>
</dbReference>
<dbReference type="Gene3D" id="2.60.120.290">
    <property type="entry name" value="Spermadhesin, CUB domain"/>
    <property type="match status" value="2"/>
</dbReference>
<dbReference type="Pfam" id="PF00431">
    <property type="entry name" value="CUB"/>
    <property type="match status" value="2"/>
</dbReference>
<evidence type="ECO:0000256" key="1">
    <source>
        <dbReference type="ARBA" id="ARBA00022737"/>
    </source>
</evidence>
<dbReference type="Proteomes" id="UP000683360">
    <property type="component" value="Unassembled WGS sequence"/>
</dbReference>
<dbReference type="AlphaFoldDB" id="A0A8S3RMJ8"/>
<gene>
    <name evidence="6" type="ORF">MEDL_22116</name>
</gene>
<feature type="transmembrane region" description="Helical" evidence="4">
    <location>
        <begin position="301"/>
        <end position="325"/>
    </location>
</feature>
<comment type="caution">
    <text evidence="6">The sequence shown here is derived from an EMBL/GenBank/DDBJ whole genome shotgun (WGS) entry which is preliminary data.</text>
</comment>
<protein>
    <submittedName>
        <fullName evidence="6">CUBN</fullName>
    </submittedName>
</protein>
<comment type="caution">
    <text evidence="3">Lacks conserved residue(s) required for the propagation of feature annotation.</text>
</comment>
<dbReference type="PANTHER" id="PTHR24251:SF37">
    <property type="entry name" value="CUB DOMAIN-CONTAINING PROTEIN"/>
    <property type="match status" value="1"/>
</dbReference>
<accession>A0A8S3RMJ8</accession>
<evidence type="ECO:0000259" key="5">
    <source>
        <dbReference type="PROSITE" id="PS01180"/>
    </source>
</evidence>
<keyword evidence="7" id="KW-1185">Reference proteome</keyword>
<proteinExistence type="predicted"/>
<keyword evidence="1" id="KW-0677">Repeat</keyword>
<evidence type="ECO:0000313" key="7">
    <source>
        <dbReference type="Proteomes" id="UP000683360"/>
    </source>
</evidence>
<dbReference type="EMBL" id="CAJPWZ010001094">
    <property type="protein sequence ID" value="CAG2207867.1"/>
    <property type="molecule type" value="Genomic_DNA"/>
</dbReference>
<dbReference type="InterPro" id="IPR000859">
    <property type="entry name" value="CUB_dom"/>
</dbReference>
<dbReference type="SUPFAM" id="SSF49854">
    <property type="entry name" value="Spermadhesin, CUB domain"/>
    <property type="match status" value="2"/>
</dbReference>
<name>A0A8S3RMJ8_MYTED</name>
<evidence type="ECO:0000256" key="3">
    <source>
        <dbReference type="PROSITE-ProRule" id="PRU00059"/>
    </source>
</evidence>
<dbReference type="OrthoDB" id="6161791at2759"/>
<reference evidence="6" key="1">
    <citation type="submission" date="2021-03" db="EMBL/GenBank/DDBJ databases">
        <authorList>
            <person name="Bekaert M."/>
        </authorList>
    </citation>
    <scope>NUCLEOTIDE SEQUENCE</scope>
</reference>
<dbReference type="SMART" id="SM00042">
    <property type="entry name" value="CUB"/>
    <property type="match status" value="2"/>
</dbReference>
<evidence type="ECO:0000256" key="2">
    <source>
        <dbReference type="ARBA" id="ARBA00023157"/>
    </source>
</evidence>
<dbReference type="PANTHER" id="PTHR24251">
    <property type="entry name" value="OVOCHYMASE-RELATED"/>
    <property type="match status" value="1"/>
</dbReference>
<sequence length="401" mass="44820">MRILFTDYTVIIAEFIIAYILRNIIFVEGQTCSAVERNFTASTTEMISLTSPGYNGGSGTYENDMDCWWIIDSGSDDLQLLIFLTYDISCPGDTIALYNAEDQTSTLFSSCGAPSSPVHYSTTQRYLRVEMHSDSSTVKSGFKLEYLAAKNHEELGSVPCLLMQNIPYSINRKLLPNFIVSSSNCRWNLLYEFGAIEINVILGDIEDGTSCDYDKYQIYDGEHRCDYNRMSVVCDEYPDTTPYNYTSNSTSVVVAFESDGSVNRRGFLLRYRGIPNPTTTTMTSSNTTESNSNDFIITAEILLGLVFGSLGLISFTIITTVCIVMKLRVPLEKTISTTPIKSVKSKPTIQTISRYNNNTHTKPAIMNNKAVTNGVPQENSSLVAKRISSKNNQRHLVYYHA</sequence>
<keyword evidence="4" id="KW-0812">Transmembrane</keyword>
<evidence type="ECO:0000256" key="4">
    <source>
        <dbReference type="SAM" id="Phobius"/>
    </source>
</evidence>
<keyword evidence="4" id="KW-0472">Membrane</keyword>
<keyword evidence="4" id="KW-1133">Transmembrane helix</keyword>
<feature type="domain" description="CUB" evidence="5">
    <location>
        <begin position="140"/>
        <end position="274"/>
    </location>
</feature>
<keyword evidence="2" id="KW-1015">Disulfide bond</keyword>
<organism evidence="6 7">
    <name type="scientific">Mytilus edulis</name>
    <name type="common">Blue mussel</name>
    <dbReference type="NCBI Taxonomy" id="6550"/>
    <lineage>
        <taxon>Eukaryota</taxon>
        <taxon>Metazoa</taxon>
        <taxon>Spiralia</taxon>
        <taxon>Lophotrochozoa</taxon>
        <taxon>Mollusca</taxon>
        <taxon>Bivalvia</taxon>
        <taxon>Autobranchia</taxon>
        <taxon>Pteriomorphia</taxon>
        <taxon>Mytilida</taxon>
        <taxon>Mytiloidea</taxon>
        <taxon>Mytilidae</taxon>
        <taxon>Mytilinae</taxon>
        <taxon>Mytilus</taxon>
    </lineage>
</organism>
<feature type="domain" description="CUB" evidence="5">
    <location>
        <begin position="32"/>
        <end position="136"/>
    </location>
</feature>
<evidence type="ECO:0000313" key="6">
    <source>
        <dbReference type="EMBL" id="CAG2207867.1"/>
    </source>
</evidence>